<dbReference type="InterPro" id="IPR000778">
    <property type="entry name" value="Cyt_b245_heavy_chain"/>
</dbReference>
<dbReference type="InterPro" id="IPR013121">
    <property type="entry name" value="Fe_red_NAD-bd_6"/>
</dbReference>
<evidence type="ECO:0000256" key="2">
    <source>
        <dbReference type="ARBA" id="ARBA00022827"/>
    </source>
</evidence>
<dbReference type="PANTHER" id="PTHR11972">
    <property type="entry name" value="NADPH OXIDASE"/>
    <property type="match status" value="1"/>
</dbReference>
<dbReference type="SUPFAM" id="SSF52343">
    <property type="entry name" value="Ferredoxin reductase-like, C-terminal NADP-linked domain"/>
    <property type="match status" value="1"/>
</dbReference>
<feature type="transmembrane region" description="Helical" evidence="4">
    <location>
        <begin position="51"/>
        <end position="72"/>
    </location>
</feature>
<keyword evidence="3" id="KW-0560">Oxidoreductase</keyword>
<keyword evidence="4" id="KW-1133">Transmembrane helix</keyword>
<dbReference type="PRINTS" id="PR00466">
    <property type="entry name" value="GP91PHOX"/>
</dbReference>
<proteinExistence type="predicted"/>
<evidence type="ECO:0000313" key="6">
    <source>
        <dbReference type="EMBL" id="CAG1860350.1"/>
    </source>
</evidence>
<evidence type="ECO:0000256" key="4">
    <source>
        <dbReference type="SAM" id="Phobius"/>
    </source>
</evidence>
<reference evidence="7" key="2">
    <citation type="submission" date="2021-05" db="UniProtKB">
        <authorList>
            <consortium name="EnsemblPlants"/>
        </authorList>
    </citation>
    <scope>IDENTIFICATION</scope>
    <source>
        <strain evidence="7">subsp. malaccensis</strain>
    </source>
</reference>
<evidence type="ECO:0000256" key="1">
    <source>
        <dbReference type="ARBA" id="ARBA00022630"/>
    </source>
</evidence>
<dbReference type="Gene3D" id="3.40.50.80">
    <property type="entry name" value="Nucleotide-binding domain of ferredoxin-NADP reductase (FNR) module"/>
    <property type="match status" value="1"/>
</dbReference>
<dbReference type="GO" id="GO:0016020">
    <property type="term" value="C:membrane"/>
    <property type="evidence" value="ECO:0007669"/>
    <property type="project" value="InterPro"/>
</dbReference>
<feature type="domain" description="Ferric reductase NAD binding" evidence="5">
    <location>
        <begin position="49"/>
        <end position="210"/>
    </location>
</feature>
<evidence type="ECO:0000256" key="3">
    <source>
        <dbReference type="ARBA" id="ARBA00023002"/>
    </source>
</evidence>
<evidence type="ECO:0000313" key="7">
    <source>
        <dbReference type="EnsemblPlants" id="Ma01_p22590.1"/>
    </source>
</evidence>
<keyword evidence="4" id="KW-0472">Membrane</keyword>
<dbReference type="Pfam" id="PF08030">
    <property type="entry name" value="NAD_binding_6"/>
    <property type="match status" value="1"/>
</dbReference>
<dbReference type="EMBL" id="HG996466">
    <property type="protein sequence ID" value="CAG1860350.1"/>
    <property type="molecule type" value="Genomic_DNA"/>
</dbReference>
<dbReference type="GO" id="GO:0016491">
    <property type="term" value="F:oxidoreductase activity"/>
    <property type="evidence" value="ECO:0007669"/>
    <property type="project" value="UniProtKB-KW"/>
</dbReference>
<dbReference type="InterPro" id="IPR039261">
    <property type="entry name" value="FNR_nucleotide-bd"/>
</dbReference>
<reference evidence="6" key="1">
    <citation type="submission" date="2021-03" db="EMBL/GenBank/DDBJ databases">
        <authorList>
            <consortium name="Genoscope - CEA"/>
            <person name="William W."/>
        </authorList>
    </citation>
    <scope>NUCLEOTIDE SEQUENCE</scope>
    <source>
        <strain evidence="6">Doubled-haploid Pahang</strain>
    </source>
</reference>
<organism evidence="7 8">
    <name type="scientific">Musa acuminata subsp. malaccensis</name>
    <name type="common">Wild banana</name>
    <name type="synonym">Musa malaccensis</name>
    <dbReference type="NCBI Taxonomy" id="214687"/>
    <lineage>
        <taxon>Eukaryota</taxon>
        <taxon>Viridiplantae</taxon>
        <taxon>Streptophyta</taxon>
        <taxon>Embryophyta</taxon>
        <taxon>Tracheophyta</taxon>
        <taxon>Spermatophyta</taxon>
        <taxon>Magnoliopsida</taxon>
        <taxon>Liliopsida</taxon>
        <taxon>Zingiberales</taxon>
        <taxon>Musaceae</taxon>
        <taxon>Musa</taxon>
    </lineage>
</organism>
<dbReference type="PANTHER" id="PTHR11972:SF54">
    <property type="entry name" value="RESPIRATORY BURST OXIDASE HOMOLOG PROTEIN J-RELATED"/>
    <property type="match status" value="1"/>
</dbReference>
<evidence type="ECO:0000259" key="5">
    <source>
        <dbReference type="Pfam" id="PF08030"/>
    </source>
</evidence>
<dbReference type="Proteomes" id="UP000012960">
    <property type="component" value="Unplaced"/>
</dbReference>
<sequence>MIYEHSSKQACEAQVKSKKANLVRLETTVIADLFIDGPYGAPAQDYKKYDILLLIGLGIGATPFISILRDLLNNTQLMQEMQNEDEPDSENKGNGPGRAYFYWVTREQGSFEWFKSVMDEVAESDHNNVIEMHDYLTSVYEEGDVQSTLMPMVQSLQHAKSGLDIVSGRHFARPNWRKVFSDLASAHKASQIGVFYCGSAKLTQQLWNLSQEFSNDTTTRFDFHKENF</sequence>
<keyword evidence="8" id="KW-1185">Reference proteome</keyword>
<dbReference type="InParanoid" id="A0A804HX75"/>
<protein>
    <submittedName>
        <fullName evidence="6">(wild Malaysian banana) hypothetical protein</fullName>
    </submittedName>
</protein>
<keyword evidence="2" id="KW-0274">FAD</keyword>
<evidence type="ECO:0000313" key="8">
    <source>
        <dbReference type="Proteomes" id="UP000012960"/>
    </source>
</evidence>
<dbReference type="OMA" id="INCRAIS"/>
<dbReference type="InterPro" id="IPR050369">
    <property type="entry name" value="RBOH/FRE"/>
</dbReference>
<dbReference type="Gramene" id="Ma01_t22590.1">
    <property type="protein sequence ID" value="Ma01_p22590.1"/>
    <property type="gene ID" value="Ma01_g22590"/>
</dbReference>
<keyword evidence="1" id="KW-0285">Flavoprotein</keyword>
<dbReference type="EnsemblPlants" id="Ma01_t22590.1">
    <property type="protein sequence ID" value="Ma01_p22590.1"/>
    <property type="gene ID" value="Ma01_g22590"/>
</dbReference>
<dbReference type="AlphaFoldDB" id="A0A804HX75"/>
<name>A0A804HX75_MUSAM</name>
<keyword evidence="4" id="KW-0812">Transmembrane</keyword>
<gene>
    <name evidence="6" type="ORF">GSMUA_96540.1</name>
</gene>
<accession>A0A804HX75</accession>